<keyword evidence="3" id="KW-1185">Reference proteome</keyword>
<dbReference type="RefSeq" id="WP_247992899.1">
    <property type="nucleotide sequence ID" value="NZ_CP096019.1"/>
</dbReference>
<dbReference type="GeneID" id="71928315"/>
<protein>
    <submittedName>
        <fullName evidence="2">Zinc ribbon domain-containing protein</fullName>
    </submittedName>
</protein>
<dbReference type="EMBL" id="CP096019">
    <property type="protein sequence ID" value="UPM42224.1"/>
    <property type="molecule type" value="Genomic_DNA"/>
</dbReference>
<sequence>MVNDDRTEIATTDELETDVATDDEKAIAGPNEVYCMDCGQTIKEAAEICPHCGIKQNKLETGDRADSDSTMTARRQYELESIAGKSTLLGALLGLLAPPVGYVYVGKWGWALVNFLTLNYFLLGFILVPLHILRIISDAKGELRIAGIGSY</sequence>
<dbReference type="KEGG" id="haad:MW046_09670"/>
<evidence type="ECO:0000313" key="3">
    <source>
        <dbReference type="Proteomes" id="UP000831768"/>
    </source>
</evidence>
<dbReference type="Proteomes" id="UP000831768">
    <property type="component" value="Chromosome"/>
</dbReference>
<gene>
    <name evidence="2" type="ORF">MW046_09670</name>
</gene>
<evidence type="ECO:0000256" key="1">
    <source>
        <dbReference type="SAM" id="Phobius"/>
    </source>
</evidence>
<feature type="transmembrane region" description="Helical" evidence="1">
    <location>
        <begin position="111"/>
        <end position="133"/>
    </location>
</feature>
<name>A0A8T9ZZM8_9EURY</name>
<dbReference type="AlphaFoldDB" id="A0A8T9ZZM8"/>
<keyword evidence="1" id="KW-0472">Membrane</keyword>
<keyword evidence="1" id="KW-0812">Transmembrane</keyword>
<reference evidence="2" key="1">
    <citation type="submission" date="2022-04" db="EMBL/GenBank/DDBJ databases">
        <title>Halocatena sp. nov., isolated from a salt lake.</title>
        <authorList>
            <person name="Cui H.-L."/>
        </authorList>
    </citation>
    <scope>NUCLEOTIDE SEQUENCE</scope>
    <source>
        <strain evidence="2">AD-1</strain>
    </source>
</reference>
<feature type="transmembrane region" description="Helical" evidence="1">
    <location>
        <begin position="82"/>
        <end position="105"/>
    </location>
</feature>
<proteinExistence type="predicted"/>
<keyword evidence="1" id="KW-1133">Transmembrane helix</keyword>
<organism evidence="2 3">
    <name type="scientific">Halocatena salina</name>
    <dbReference type="NCBI Taxonomy" id="2934340"/>
    <lineage>
        <taxon>Archaea</taxon>
        <taxon>Methanobacteriati</taxon>
        <taxon>Methanobacteriota</taxon>
        <taxon>Stenosarchaea group</taxon>
        <taxon>Halobacteria</taxon>
        <taxon>Halobacteriales</taxon>
        <taxon>Natronomonadaceae</taxon>
        <taxon>Halocatena</taxon>
    </lineage>
</organism>
<accession>A0A8T9ZZM8</accession>
<evidence type="ECO:0000313" key="2">
    <source>
        <dbReference type="EMBL" id="UPM42224.1"/>
    </source>
</evidence>